<sequence>MENNGRRFFKNFRDHQMQINKSKSKSKSIIFCKKHPKHKQNPGVCSVCLSEKLSLLSKTSTSNTTTLTSSCSSSSSSSLSSLSSSSDVSSCSSPNTNVLMKSRSLALIMRRKEGGIILEDNSIGKKKKKKKEGFLSKLLNPKRNRKDEVLTHSRTMRERVITRFRISAA</sequence>
<accession>A0A6N2BZG8</accession>
<dbReference type="AlphaFoldDB" id="A0A6N2BZG8"/>
<comment type="caution">
    <text evidence="2">The sequence shown here is derived from an EMBL/GenBank/DDBJ whole genome shotgun (WGS) entry which is preliminary data.</text>
</comment>
<reference evidence="2" key="1">
    <citation type="submission" date="2019-05" db="EMBL/GenBank/DDBJ databases">
        <title>The de novo reference genome and transcriptome assemblies of the wild tomato species Solanum chilense.</title>
        <authorList>
            <person name="Stam R."/>
            <person name="Nosenko T."/>
            <person name="Hoerger A.C."/>
            <person name="Stephan W."/>
            <person name="Seidel M.A."/>
            <person name="Kuhn J.M.M."/>
            <person name="Haberer G."/>
            <person name="Tellier A."/>
        </authorList>
    </citation>
    <scope>NUCLEOTIDE SEQUENCE</scope>
    <source>
        <tissue evidence="2">Mature leaves</tissue>
    </source>
</reference>
<dbReference type="Pfam" id="PF05340">
    <property type="entry name" value="DUF740"/>
    <property type="match status" value="1"/>
</dbReference>
<evidence type="ECO:0000256" key="1">
    <source>
        <dbReference type="SAM" id="MobiDB-lite"/>
    </source>
</evidence>
<dbReference type="InterPro" id="IPR008004">
    <property type="entry name" value="OCTOPUS-like"/>
</dbReference>
<evidence type="ECO:0000313" key="2">
    <source>
        <dbReference type="EMBL" id="TMW98269.1"/>
    </source>
</evidence>
<feature type="region of interest" description="Disordered" evidence="1">
    <location>
        <begin position="62"/>
        <end position="94"/>
    </location>
</feature>
<dbReference type="PANTHER" id="PTHR34046">
    <property type="entry name" value="OS06G0218800 PROTEIN"/>
    <property type="match status" value="1"/>
</dbReference>
<gene>
    <name evidence="2" type="ORF">EJD97_004276</name>
</gene>
<dbReference type="EMBL" id="RXGB01001594">
    <property type="protein sequence ID" value="TMW98269.1"/>
    <property type="molecule type" value="Genomic_DNA"/>
</dbReference>
<proteinExistence type="predicted"/>
<protein>
    <submittedName>
        <fullName evidence="2">Uncharacterized protein</fullName>
    </submittedName>
</protein>
<dbReference type="PANTHER" id="PTHR34046:SF16">
    <property type="match status" value="1"/>
</dbReference>
<name>A0A6N2BZG8_SOLCI</name>
<organism evidence="2">
    <name type="scientific">Solanum chilense</name>
    <name type="common">Tomato</name>
    <name type="synonym">Lycopersicon chilense</name>
    <dbReference type="NCBI Taxonomy" id="4083"/>
    <lineage>
        <taxon>Eukaryota</taxon>
        <taxon>Viridiplantae</taxon>
        <taxon>Streptophyta</taxon>
        <taxon>Embryophyta</taxon>
        <taxon>Tracheophyta</taxon>
        <taxon>Spermatophyta</taxon>
        <taxon>Magnoliopsida</taxon>
        <taxon>eudicotyledons</taxon>
        <taxon>Gunneridae</taxon>
        <taxon>Pentapetalae</taxon>
        <taxon>asterids</taxon>
        <taxon>lamiids</taxon>
        <taxon>Solanales</taxon>
        <taxon>Solanaceae</taxon>
        <taxon>Solanoideae</taxon>
        <taxon>Solaneae</taxon>
        <taxon>Solanum</taxon>
        <taxon>Solanum subgen. Lycopersicon</taxon>
    </lineage>
</organism>
<feature type="compositionally biased region" description="Low complexity" evidence="1">
    <location>
        <begin position="62"/>
        <end position="93"/>
    </location>
</feature>